<comment type="catalytic activity">
    <reaction evidence="1 7">
        <text>7,8-dihydroneopterin = 6-hydroxymethyl-7,8-dihydropterin + glycolaldehyde</text>
        <dbReference type="Rhea" id="RHEA:10540"/>
        <dbReference type="ChEBI" id="CHEBI:17001"/>
        <dbReference type="ChEBI" id="CHEBI:17071"/>
        <dbReference type="ChEBI" id="CHEBI:44841"/>
        <dbReference type="EC" id="4.1.2.25"/>
    </reaction>
</comment>
<dbReference type="SUPFAM" id="SSF55620">
    <property type="entry name" value="Tetrahydrobiopterin biosynthesis enzymes-like"/>
    <property type="match status" value="1"/>
</dbReference>
<reference evidence="10" key="1">
    <citation type="journal article" date="2014" name="Genome Announc.">
        <title>Draft genome sequence of Weissella oryzae SG25T, isolated from fermented rice grains.</title>
        <authorList>
            <person name="Tanizawa Y."/>
            <person name="Fujisawa T."/>
            <person name="Mochizuki T."/>
            <person name="Kaminuma E."/>
            <person name="Suzuki Y."/>
            <person name="Nakamura Y."/>
            <person name="Tohno M."/>
        </authorList>
    </citation>
    <scope>NUCLEOTIDE SEQUENCE [LARGE SCALE GENOMIC DNA]</scope>
    <source>
        <strain evidence="10">DSM 25784 / JCM 18191 / LMG 30913 / SG25</strain>
    </source>
</reference>
<keyword evidence="5 7" id="KW-0456">Lyase</keyword>
<sequence>MYKIKINKMQFHSHIGVLAEEKILGQQIEVDLQVETNFDFSGQDQLTESLSYVDFYTATKQIVDASRVDLIEKLAFDIIQTIKQQDPTRIAAVEVHVRKLAVPIDGIFANTEIEMRG</sequence>
<dbReference type="SMART" id="SM00905">
    <property type="entry name" value="FolB"/>
    <property type="match status" value="1"/>
</dbReference>
<evidence type="ECO:0000259" key="8">
    <source>
        <dbReference type="SMART" id="SM00905"/>
    </source>
</evidence>
<evidence type="ECO:0000256" key="7">
    <source>
        <dbReference type="RuleBase" id="RU362079"/>
    </source>
</evidence>
<comment type="function">
    <text evidence="6 7">Catalyzes the conversion of 7,8-dihydroneopterin to 6-hydroxymethyl-7,8-dihydropterin.</text>
</comment>
<evidence type="ECO:0000313" key="9">
    <source>
        <dbReference type="EMBL" id="GAK30619.1"/>
    </source>
</evidence>
<evidence type="ECO:0000313" key="10">
    <source>
        <dbReference type="Proteomes" id="UP000030643"/>
    </source>
</evidence>
<dbReference type="InterPro" id="IPR006157">
    <property type="entry name" value="FolB_dom"/>
</dbReference>
<dbReference type="EMBL" id="DF820487">
    <property type="protein sequence ID" value="GAK30619.1"/>
    <property type="molecule type" value="Genomic_DNA"/>
</dbReference>
<dbReference type="PANTHER" id="PTHR42844">
    <property type="entry name" value="DIHYDRONEOPTERIN ALDOLASE 1-RELATED"/>
    <property type="match status" value="1"/>
</dbReference>
<dbReference type="UniPathway" id="UPA00077">
    <property type="reaction ID" value="UER00154"/>
</dbReference>
<dbReference type="GO" id="GO:0046656">
    <property type="term" value="P:folic acid biosynthetic process"/>
    <property type="evidence" value="ECO:0007669"/>
    <property type="project" value="UniProtKB-UniRule"/>
</dbReference>
<dbReference type="STRING" id="1329250.WOSG25_040590"/>
<evidence type="ECO:0000256" key="1">
    <source>
        <dbReference type="ARBA" id="ARBA00001353"/>
    </source>
</evidence>
<evidence type="ECO:0000256" key="2">
    <source>
        <dbReference type="ARBA" id="ARBA00005013"/>
    </source>
</evidence>
<evidence type="ECO:0000256" key="6">
    <source>
        <dbReference type="ARBA" id="ARBA00037702"/>
    </source>
</evidence>
<dbReference type="EC" id="4.1.2.25" evidence="7"/>
<dbReference type="GO" id="GO:0046654">
    <property type="term" value="P:tetrahydrofolate biosynthetic process"/>
    <property type="evidence" value="ECO:0007669"/>
    <property type="project" value="UniProtKB-UniRule"/>
</dbReference>
<dbReference type="PANTHER" id="PTHR42844:SF1">
    <property type="entry name" value="DIHYDRONEOPTERIN ALDOLASE 1-RELATED"/>
    <property type="match status" value="1"/>
</dbReference>
<name>A0A069CT23_WEIOS</name>
<gene>
    <name evidence="9" type="primary">folB</name>
    <name evidence="9" type="ORF">WOSG25_040590</name>
</gene>
<keyword evidence="10" id="KW-1185">Reference proteome</keyword>
<dbReference type="Gene3D" id="3.30.1130.10">
    <property type="match status" value="1"/>
</dbReference>
<organism evidence="9 10">
    <name type="scientific">Weissella oryzae (strain DSM 25784 / JCM 18191 / LMG 30913 / SG25)</name>
    <dbReference type="NCBI Taxonomy" id="1329250"/>
    <lineage>
        <taxon>Bacteria</taxon>
        <taxon>Bacillati</taxon>
        <taxon>Bacillota</taxon>
        <taxon>Bacilli</taxon>
        <taxon>Lactobacillales</taxon>
        <taxon>Lactobacillaceae</taxon>
        <taxon>Weissella</taxon>
    </lineage>
</organism>
<protein>
    <recommendedName>
        <fullName evidence="7">7,8-dihydroneopterin aldolase</fullName>
        <ecNumber evidence="7">4.1.2.25</ecNumber>
    </recommendedName>
</protein>
<dbReference type="GO" id="GO:0005737">
    <property type="term" value="C:cytoplasm"/>
    <property type="evidence" value="ECO:0007669"/>
    <property type="project" value="TreeGrafter"/>
</dbReference>
<dbReference type="InterPro" id="IPR006156">
    <property type="entry name" value="Dihydroneopterin_aldolase"/>
</dbReference>
<feature type="domain" description="Dihydroneopterin aldolase/epimerase" evidence="8">
    <location>
        <begin position="4"/>
        <end position="117"/>
    </location>
</feature>
<evidence type="ECO:0000256" key="5">
    <source>
        <dbReference type="ARBA" id="ARBA00023239"/>
    </source>
</evidence>
<dbReference type="eggNOG" id="COG1539">
    <property type="taxonomic scope" value="Bacteria"/>
</dbReference>
<dbReference type="Proteomes" id="UP000030643">
    <property type="component" value="Unassembled WGS sequence"/>
</dbReference>
<dbReference type="InterPro" id="IPR043133">
    <property type="entry name" value="GTP-CH-I_C/QueF"/>
</dbReference>
<dbReference type="AlphaFoldDB" id="A0A069CT23"/>
<evidence type="ECO:0000256" key="3">
    <source>
        <dbReference type="ARBA" id="ARBA00005708"/>
    </source>
</evidence>
<comment type="similarity">
    <text evidence="3 7">Belongs to the DHNA family.</text>
</comment>
<dbReference type="OrthoDB" id="9803748at2"/>
<comment type="pathway">
    <text evidence="2 7">Cofactor biosynthesis; tetrahydrofolate biosynthesis; 2-amino-4-hydroxy-6-hydroxymethyl-7,8-dihydropteridine diphosphate from 7,8-dihydroneopterin triphosphate: step 3/4.</text>
</comment>
<dbReference type="NCBIfam" id="TIGR00526">
    <property type="entry name" value="folB_dom"/>
    <property type="match status" value="1"/>
</dbReference>
<evidence type="ECO:0000256" key="4">
    <source>
        <dbReference type="ARBA" id="ARBA00022909"/>
    </source>
</evidence>
<dbReference type="NCBIfam" id="TIGR00525">
    <property type="entry name" value="folB"/>
    <property type="match status" value="1"/>
</dbReference>
<dbReference type="RefSeq" id="WP_027698711.1">
    <property type="nucleotide sequence ID" value="NZ_DF820487.1"/>
</dbReference>
<dbReference type="Pfam" id="PF02152">
    <property type="entry name" value="FolB"/>
    <property type="match status" value="1"/>
</dbReference>
<keyword evidence="4 7" id="KW-0289">Folate biosynthesis</keyword>
<dbReference type="GO" id="GO:0004150">
    <property type="term" value="F:dihydroneopterin aldolase activity"/>
    <property type="evidence" value="ECO:0007669"/>
    <property type="project" value="UniProtKB-UniRule"/>
</dbReference>
<accession>A0A069CT23</accession>
<proteinExistence type="inferred from homology"/>